<dbReference type="OrthoDB" id="9810518at2"/>
<keyword evidence="1" id="KW-0812">Transmembrane</keyword>
<dbReference type="STRING" id="681398.PJIAN_1877"/>
<name>A0A170Z2M6_9BACT</name>
<feature type="transmembrane region" description="Helical" evidence="1">
    <location>
        <begin position="83"/>
        <end position="102"/>
    </location>
</feature>
<dbReference type="PANTHER" id="PTHR30188">
    <property type="entry name" value="ABC TRANSPORTER PERMEASE PROTEIN-RELATED"/>
    <property type="match status" value="1"/>
</dbReference>
<reference evidence="3" key="2">
    <citation type="journal article" date="2017" name="Genome Announc.">
        <title>Draft genome sequence of Paludibacter jiangxiensis NM7(T), a propionate-producing fermentative bacterium.</title>
        <authorList>
            <person name="Qiu Y.-L."/>
            <person name="Tourlousse D.M."/>
            <person name="Matsuura N."/>
            <person name="Ohashi A."/>
            <person name="Sekiguchi Y."/>
        </authorList>
    </citation>
    <scope>NUCLEOTIDE SEQUENCE [LARGE SCALE GENOMIC DNA]</scope>
    <source>
        <strain evidence="3">NM7</strain>
    </source>
</reference>
<dbReference type="Pfam" id="PF02405">
    <property type="entry name" value="MlaE"/>
    <property type="match status" value="1"/>
</dbReference>
<dbReference type="RefSeq" id="WP_068702343.1">
    <property type="nucleotide sequence ID" value="NZ_BDCR01000001.1"/>
</dbReference>
<dbReference type="InterPro" id="IPR030802">
    <property type="entry name" value="Permease_MalE"/>
</dbReference>
<feature type="transmembrane region" description="Helical" evidence="1">
    <location>
        <begin position="163"/>
        <end position="181"/>
    </location>
</feature>
<dbReference type="EMBL" id="BDCR01000001">
    <property type="protein sequence ID" value="GAT62284.1"/>
    <property type="molecule type" value="Genomic_DNA"/>
</dbReference>
<gene>
    <name evidence="2" type="ORF">PJIAN_1877</name>
</gene>
<dbReference type="Proteomes" id="UP000076586">
    <property type="component" value="Unassembled WGS sequence"/>
</dbReference>
<comment type="caution">
    <text evidence="2">The sequence shown here is derived from an EMBL/GenBank/DDBJ whole genome shotgun (WGS) entry which is preliminary data.</text>
</comment>
<dbReference type="GO" id="GO:0043190">
    <property type="term" value="C:ATP-binding cassette (ABC) transporter complex"/>
    <property type="evidence" value="ECO:0007669"/>
    <property type="project" value="InterPro"/>
</dbReference>
<feature type="transmembrane region" description="Helical" evidence="1">
    <location>
        <begin position="193"/>
        <end position="213"/>
    </location>
</feature>
<organism evidence="2 3">
    <name type="scientific">Paludibacter jiangxiensis</name>
    <dbReference type="NCBI Taxonomy" id="681398"/>
    <lineage>
        <taxon>Bacteria</taxon>
        <taxon>Pseudomonadati</taxon>
        <taxon>Bacteroidota</taxon>
        <taxon>Bacteroidia</taxon>
        <taxon>Bacteroidales</taxon>
        <taxon>Paludibacteraceae</taxon>
        <taxon>Paludibacter</taxon>
    </lineage>
</organism>
<reference evidence="3" key="1">
    <citation type="submission" date="2016-04" db="EMBL/GenBank/DDBJ databases">
        <title>Draft genome sequence of Paludibacter jiangxiensis strain NM7.</title>
        <authorList>
            <person name="Qiu Y."/>
            <person name="Matsuura N."/>
            <person name="Ohashi A."/>
            <person name="Tourlousse M.D."/>
            <person name="Sekiguchi Y."/>
        </authorList>
    </citation>
    <scope>NUCLEOTIDE SEQUENCE [LARGE SCALE GENOMIC DNA]</scope>
    <source>
        <strain evidence="3">NM7</strain>
    </source>
</reference>
<dbReference type="GO" id="GO:0005548">
    <property type="term" value="F:phospholipid transporter activity"/>
    <property type="evidence" value="ECO:0007669"/>
    <property type="project" value="TreeGrafter"/>
</dbReference>
<evidence type="ECO:0000313" key="2">
    <source>
        <dbReference type="EMBL" id="GAT62284.1"/>
    </source>
</evidence>
<feature type="transmembrane region" description="Helical" evidence="1">
    <location>
        <begin position="38"/>
        <end position="63"/>
    </location>
</feature>
<evidence type="ECO:0000313" key="3">
    <source>
        <dbReference type="Proteomes" id="UP000076586"/>
    </source>
</evidence>
<keyword evidence="1" id="KW-1133">Transmembrane helix</keyword>
<accession>A0A170Z2M6</accession>
<protein>
    <submittedName>
        <fullName evidence="2">Phospholipid/cholesterol/gamma-HCH transport system permease protein</fullName>
    </submittedName>
</protein>
<feature type="transmembrane region" description="Helical" evidence="1">
    <location>
        <begin position="225"/>
        <end position="245"/>
    </location>
</feature>
<keyword evidence="3" id="KW-1185">Reference proteome</keyword>
<evidence type="ECO:0000256" key="1">
    <source>
        <dbReference type="SAM" id="Phobius"/>
    </source>
</evidence>
<feature type="transmembrane region" description="Helical" evidence="1">
    <location>
        <begin position="136"/>
        <end position="157"/>
    </location>
</feature>
<proteinExistence type="predicted"/>
<keyword evidence="1" id="KW-0472">Membrane</keyword>
<sequence>MKLFQQIGKYCLLMTKVFTRPDNWRMFFRQLPLEMEKLGLRSLGIVVIISIFIGAIMTIQTKLNTSNPLLPRYSTGLVTRDTLLLEFSSTILCLILAGKVGSNIASEIGTMRITEQIDALEIMGVNSANYLILPKIVAFVLMMPFLVIFSMALGILGGYGVGMFSNIITVSDFVYGIQYAFNPFYVTYSLTKSLFFAYIITSVSSYYGYYAYGGALDVGVASTNAVVHSSVIILLFNILITNIMLA</sequence>
<dbReference type="AlphaFoldDB" id="A0A170Z2M6"/>
<dbReference type="PANTHER" id="PTHR30188:SF4">
    <property type="entry name" value="PROTEIN TRIGALACTOSYLDIACYLGLYCEROL 1, CHLOROPLASTIC"/>
    <property type="match status" value="1"/>
</dbReference>